<dbReference type="PANTHER" id="PTHR12736:SF7">
    <property type="entry name" value="LANC-LIKE PROTEIN 3"/>
    <property type="match status" value="1"/>
</dbReference>
<dbReference type="InterPro" id="IPR025410">
    <property type="entry name" value="Lant_dehyd"/>
</dbReference>
<feature type="region of interest" description="Disordered" evidence="1">
    <location>
        <begin position="581"/>
        <end position="601"/>
    </location>
</feature>
<accession>A0ABS7W0P4</accession>
<dbReference type="SUPFAM" id="SSF158745">
    <property type="entry name" value="LanC-like"/>
    <property type="match status" value="1"/>
</dbReference>
<evidence type="ECO:0000313" key="3">
    <source>
        <dbReference type="EMBL" id="MBZ6151539.1"/>
    </source>
</evidence>
<proteinExistence type="predicted"/>
<evidence type="ECO:0000313" key="4">
    <source>
        <dbReference type="Proteomes" id="UP000758701"/>
    </source>
</evidence>
<evidence type="ECO:0000256" key="1">
    <source>
        <dbReference type="SAM" id="MobiDB-lite"/>
    </source>
</evidence>
<dbReference type="SMART" id="SM01260">
    <property type="entry name" value="LANC_like"/>
    <property type="match status" value="1"/>
</dbReference>
<protein>
    <submittedName>
        <fullName evidence="3">Type 2 lantipeptide synthetase LanM family protein</fullName>
    </submittedName>
</protein>
<reference evidence="3 4" key="1">
    <citation type="submission" date="2021-06" db="EMBL/GenBank/DDBJ databases">
        <title>Ecological speciation of a Streptomyces species isolated from different habitats and geographic origins.</title>
        <authorList>
            <person name="Wang J."/>
        </authorList>
    </citation>
    <scope>NUCLEOTIDE SEQUENCE [LARGE SCALE GENOMIC DNA]</scope>
    <source>
        <strain evidence="3 4">FXJ8.012</strain>
    </source>
</reference>
<gene>
    <name evidence="3" type="ORF">KVH32_10190</name>
</gene>
<sequence length="1012" mass="108813">MRSAINYYPEFDDTEIEETITPLAAFDDEVRAVVSREPQQPAVLPSRPGVVKDWTARAEEYPFQQVVRDIAAGAADGDPLAAFPGLFADRDDALTELLDRAEARIRELYTRPLVAAVNHAREQGSLLGETPRERYRYFVDEAVRGSVASAGGLDFPVLRNLTPVVLAGTVDSVVELCSRLVADRAAIRDTFGIAVEDRLVSFGRPQGDTHHHGRAVCILAFESGTRLVYKPRDVSCEAGFAVLADEFNAAFGTRLHAVTALARDGYGYVEYVETEDVSAISERFLYESGELAAVLYLLNARDMHFENIVPTRRGPVPVDLETVLHPERIHVGPVPEADGNAYGTIGRSVYGVGILPLVMAGRRGDQGGHVDLGFLGGPGRGASPFKQMSFDEPYTDRIRLSLKAQEVSARRTVVGERTEEEILRLGRSMADGFTRTYRAVLAAPGTWTALLRKAADGLRIRYVHNPTALYSQTLRMVTGPSALDDPDTYLALLKRIAIASKTSDRTLIASELRQLAERDVPYFTVSATGTRVCDGDGREVGAAFGSSPLDLALDKAAGLGETDLGEQLRLIRSAFTAQFPDNHLTPARPTEAPSGGGADSGERAALTSLARELTDGLVATSLPDRFAHLPRTWIGPLASAEADRPWPPGVLGYDLYTGRTGIALTLAAAGRVLDDERCLAVARQIFSTTGEILASHRYETRSLQQAGYAGYTGMAGILFCLSAAGRLIGEEAWVSAAQGAVPLVLEQIRAVPVDELPLDVISGLAGVLNCFAAVADPTGSGVAAPEGREAVTEVALLLTRALGRDGALARSVLDQSGFAHGISGVVHALGRAHPLLPAEHRAPVGTALTDLVRRLDTFYDPAERNWSSQLSRQGSFATGWCHGATSVALALSGAAGVLGHETVAARRDQAVENTLRLGFGRNLTWCHGDLGNHGALRFIAGPDGSPLHDEVREKERLWLRPEVMRRKLADPDSRYAHTNSLMVGSAGLALHLLNRIDPGLRLCPLTLTVEGR</sequence>
<dbReference type="InterPro" id="IPR017146">
    <property type="entry name" value="Lanti_2_LanM"/>
</dbReference>
<dbReference type="Gene3D" id="1.50.10.10">
    <property type="match status" value="1"/>
</dbReference>
<feature type="domain" description="Lantibiotic biosynthesis protein dehydration" evidence="2">
    <location>
        <begin position="155"/>
        <end position="525"/>
    </location>
</feature>
<dbReference type="CDD" id="cd04792">
    <property type="entry name" value="LanM-like"/>
    <property type="match status" value="1"/>
</dbReference>
<evidence type="ECO:0000259" key="2">
    <source>
        <dbReference type="Pfam" id="PF13575"/>
    </source>
</evidence>
<dbReference type="PANTHER" id="PTHR12736">
    <property type="entry name" value="LANC-LIKE PROTEIN"/>
    <property type="match status" value="1"/>
</dbReference>
<dbReference type="Pfam" id="PF05147">
    <property type="entry name" value="LANC_like"/>
    <property type="match status" value="1"/>
</dbReference>
<keyword evidence="4" id="KW-1185">Reference proteome</keyword>
<dbReference type="Proteomes" id="UP000758701">
    <property type="component" value="Unassembled WGS sequence"/>
</dbReference>
<dbReference type="PIRSF" id="PIRSF037228">
    <property type="entry name" value="Lant_mod_RumM"/>
    <property type="match status" value="1"/>
</dbReference>
<dbReference type="InterPro" id="IPR007822">
    <property type="entry name" value="LANC-like"/>
</dbReference>
<comment type="caution">
    <text evidence="3">The sequence shown here is derived from an EMBL/GenBank/DDBJ whole genome shotgun (WGS) entry which is preliminary data.</text>
</comment>
<dbReference type="EMBL" id="JAHSTP010000003">
    <property type="protein sequence ID" value="MBZ6151539.1"/>
    <property type="molecule type" value="Genomic_DNA"/>
</dbReference>
<dbReference type="InterPro" id="IPR012341">
    <property type="entry name" value="6hp_glycosidase-like_sf"/>
</dbReference>
<dbReference type="Pfam" id="PF13575">
    <property type="entry name" value="DUF4135"/>
    <property type="match status" value="1"/>
</dbReference>
<dbReference type="PRINTS" id="PR01950">
    <property type="entry name" value="LANCSUPER"/>
</dbReference>
<dbReference type="NCBIfam" id="TIGR03897">
    <property type="entry name" value="lanti_2_LanM"/>
    <property type="match status" value="1"/>
</dbReference>
<dbReference type="RefSeq" id="WP_224309396.1">
    <property type="nucleotide sequence ID" value="NZ_JAHSST010000003.1"/>
</dbReference>
<organism evidence="3 4">
    <name type="scientific">Streptomyces olivaceus</name>
    <dbReference type="NCBI Taxonomy" id="47716"/>
    <lineage>
        <taxon>Bacteria</taxon>
        <taxon>Bacillati</taxon>
        <taxon>Actinomycetota</taxon>
        <taxon>Actinomycetes</taxon>
        <taxon>Kitasatosporales</taxon>
        <taxon>Streptomycetaceae</taxon>
        <taxon>Streptomyces</taxon>
    </lineage>
</organism>
<name>A0ABS7W0P4_STROV</name>